<evidence type="ECO:0000256" key="7">
    <source>
        <dbReference type="SAM" id="SignalP"/>
    </source>
</evidence>
<evidence type="ECO:0000256" key="6">
    <source>
        <dbReference type="SAM" id="Phobius"/>
    </source>
</evidence>
<evidence type="ECO:0000256" key="1">
    <source>
        <dbReference type="ARBA" id="ARBA00004141"/>
    </source>
</evidence>
<evidence type="ECO:0008006" key="10">
    <source>
        <dbReference type="Google" id="ProtNLM"/>
    </source>
</evidence>
<dbReference type="Pfam" id="PF00939">
    <property type="entry name" value="Na_sulph_symp"/>
    <property type="match status" value="1"/>
</dbReference>
<dbReference type="EMBL" id="CAJHNH020000901">
    <property type="protein sequence ID" value="CAG5120459.1"/>
    <property type="molecule type" value="Genomic_DNA"/>
</dbReference>
<feature type="signal peptide" evidence="7">
    <location>
        <begin position="1"/>
        <end position="20"/>
    </location>
</feature>
<keyword evidence="9" id="KW-1185">Reference proteome</keyword>
<keyword evidence="7" id="KW-0732">Signal</keyword>
<evidence type="ECO:0000256" key="4">
    <source>
        <dbReference type="ARBA" id="ARBA00022989"/>
    </source>
</evidence>
<dbReference type="InterPro" id="IPR001898">
    <property type="entry name" value="SLC13A/DASS"/>
</dbReference>
<feature type="transmembrane region" description="Helical" evidence="6">
    <location>
        <begin position="307"/>
        <end position="327"/>
    </location>
</feature>
<dbReference type="GO" id="GO:0005310">
    <property type="term" value="F:dicarboxylic acid transmembrane transporter activity"/>
    <property type="evidence" value="ECO:0007669"/>
    <property type="project" value="UniProtKB-ARBA"/>
</dbReference>
<dbReference type="GO" id="GO:0015556">
    <property type="term" value="F:C4-dicarboxylate transmembrane transporter activity"/>
    <property type="evidence" value="ECO:0007669"/>
    <property type="project" value="UniProtKB-ARBA"/>
</dbReference>
<name>A0A8S3YUF1_9EUPU</name>
<dbReference type="Proteomes" id="UP000678393">
    <property type="component" value="Unassembled WGS sequence"/>
</dbReference>
<dbReference type="GO" id="GO:0005886">
    <property type="term" value="C:plasma membrane"/>
    <property type="evidence" value="ECO:0007669"/>
    <property type="project" value="TreeGrafter"/>
</dbReference>
<keyword evidence="4 6" id="KW-1133">Transmembrane helix</keyword>
<dbReference type="PANTHER" id="PTHR10283">
    <property type="entry name" value="SOLUTE CARRIER FAMILY 13 MEMBER"/>
    <property type="match status" value="1"/>
</dbReference>
<evidence type="ECO:0000313" key="8">
    <source>
        <dbReference type="EMBL" id="CAG5120459.1"/>
    </source>
</evidence>
<sequence length="509" mass="56076">MWYLVVIVLTPILLLPIIFSADNTQARCGYAIAVMGVYWTTECLPIAVTSLLPVVLLPMLGVLSAKKTSATYFNDTSMLFVGGLLVAIAIEVWDVHKRIALLALRIVGAEPRCLLLGITLVTWFLSLWISNTATAAMMMTIVHALLEQIKDIMDVQEVVPSSSNLKTSNETIPRQSLHDLKDRQKEREKATMELLQLGKALSLTVAYAANIGGTGSLTGTGPNLVFAAAAEKAFTEVNSKSPITFGTWLIYGLPLSLILVIVMWFWMVTIYLGCKGGSTCRGSTSNKDQTQQIDKIIKDEYGKLGSLTYAQGSVIASFATLVVIWVTRDLGEFVTDTPPAILFGVLMFVLPSSFPTSIMTRCDSRGKSDIHRSDTSISPLLEWSHIHTKMPWSLYLLLGGGYALAEAATKSGLSAWMGSQLLVLRDFNRWVVLLVVCYITTFLTEVTSNTAIATHFDAHPVRDGHKSPNEPVVSDVSRRHCLILRVHVARSNASKRHCLFPWHCQSHRY</sequence>
<keyword evidence="3 6" id="KW-0812">Transmembrane</keyword>
<evidence type="ECO:0000256" key="3">
    <source>
        <dbReference type="ARBA" id="ARBA00022692"/>
    </source>
</evidence>
<gene>
    <name evidence="8" type="ORF">CUNI_LOCUS6017</name>
</gene>
<accession>A0A8S3YUF1</accession>
<feature type="chain" id="PRO_5035813103" description="Solute carrier family 13 member 2" evidence="7">
    <location>
        <begin position="21"/>
        <end position="509"/>
    </location>
</feature>
<evidence type="ECO:0000256" key="2">
    <source>
        <dbReference type="ARBA" id="ARBA00006772"/>
    </source>
</evidence>
<reference evidence="8" key="1">
    <citation type="submission" date="2021-04" db="EMBL/GenBank/DDBJ databases">
        <authorList>
            <consortium name="Molecular Ecology Group"/>
        </authorList>
    </citation>
    <scope>NUCLEOTIDE SEQUENCE</scope>
</reference>
<evidence type="ECO:0000313" key="9">
    <source>
        <dbReference type="Proteomes" id="UP000678393"/>
    </source>
</evidence>
<comment type="similarity">
    <text evidence="2">Belongs to the SLC13A/DASS transporter (TC 2.A.47) family. NADC subfamily.</text>
</comment>
<proteinExistence type="inferred from homology"/>
<dbReference type="OrthoDB" id="6493944at2759"/>
<feature type="transmembrane region" description="Helical" evidence="6">
    <location>
        <begin position="339"/>
        <end position="358"/>
    </location>
</feature>
<feature type="transmembrane region" description="Helical" evidence="6">
    <location>
        <begin position="248"/>
        <end position="272"/>
    </location>
</feature>
<protein>
    <recommendedName>
        <fullName evidence="10">Solute carrier family 13 member 2</fullName>
    </recommendedName>
</protein>
<feature type="non-terminal residue" evidence="8">
    <location>
        <position position="509"/>
    </location>
</feature>
<feature type="transmembrane region" description="Helical" evidence="6">
    <location>
        <begin position="77"/>
        <end position="95"/>
    </location>
</feature>
<keyword evidence="5 6" id="KW-0472">Membrane</keyword>
<dbReference type="PANTHER" id="PTHR10283:SF82">
    <property type="entry name" value="SOLUTE CARRIER FAMILY 13 MEMBER 2"/>
    <property type="match status" value="1"/>
</dbReference>
<feature type="transmembrane region" description="Helical" evidence="6">
    <location>
        <begin position="115"/>
        <end position="146"/>
    </location>
</feature>
<organism evidence="8 9">
    <name type="scientific">Candidula unifasciata</name>
    <dbReference type="NCBI Taxonomy" id="100452"/>
    <lineage>
        <taxon>Eukaryota</taxon>
        <taxon>Metazoa</taxon>
        <taxon>Spiralia</taxon>
        <taxon>Lophotrochozoa</taxon>
        <taxon>Mollusca</taxon>
        <taxon>Gastropoda</taxon>
        <taxon>Heterobranchia</taxon>
        <taxon>Euthyneura</taxon>
        <taxon>Panpulmonata</taxon>
        <taxon>Eupulmonata</taxon>
        <taxon>Stylommatophora</taxon>
        <taxon>Helicina</taxon>
        <taxon>Helicoidea</taxon>
        <taxon>Geomitridae</taxon>
        <taxon>Candidula</taxon>
    </lineage>
</organism>
<comment type="caution">
    <text evidence="8">The sequence shown here is derived from an EMBL/GenBank/DDBJ whole genome shotgun (WGS) entry which is preliminary data.</text>
</comment>
<evidence type="ECO:0000256" key="5">
    <source>
        <dbReference type="ARBA" id="ARBA00023136"/>
    </source>
</evidence>
<feature type="transmembrane region" description="Helical" evidence="6">
    <location>
        <begin position="44"/>
        <end position="65"/>
    </location>
</feature>
<dbReference type="AlphaFoldDB" id="A0A8S3YUF1"/>
<comment type="subcellular location">
    <subcellularLocation>
        <location evidence="1">Membrane</location>
        <topology evidence="1">Multi-pass membrane protein</topology>
    </subcellularLocation>
</comment>